<proteinExistence type="predicted"/>
<dbReference type="OrthoDB" id="6413714at2759"/>
<name>A0A4Y2DAG1_ARAVE</name>
<evidence type="ECO:0000313" key="2">
    <source>
        <dbReference type="Proteomes" id="UP000499080"/>
    </source>
</evidence>
<comment type="caution">
    <text evidence="1">The sequence shown here is derived from an EMBL/GenBank/DDBJ whole genome shotgun (WGS) entry which is preliminary data.</text>
</comment>
<keyword evidence="2" id="KW-1185">Reference proteome</keyword>
<gene>
    <name evidence="1" type="ORF">AVEN_188710_1</name>
</gene>
<sequence length="134" mass="15894">MIYVRETDLQTMCLNVIVHHIQYLSKPNKSTEVYVEFLRRCYSDRLYNLLKKKCLFPEQYIEWILTPYWKNVSLPTCIDYPMNNIISKLQVMGHRYREDSSTFEIPYFIAKVRGPDVATVCHLILTPVKLSSQP</sequence>
<dbReference type="EMBL" id="BGPR01000315">
    <property type="protein sequence ID" value="GBM12545.1"/>
    <property type="molecule type" value="Genomic_DNA"/>
</dbReference>
<reference evidence="1 2" key="1">
    <citation type="journal article" date="2019" name="Sci. Rep.">
        <title>Orb-weaving spider Araneus ventricosus genome elucidates the spidroin gene catalogue.</title>
        <authorList>
            <person name="Kono N."/>
            <person name="Nakamura H."/>
            <person name="Ohtoshi R."/>
            <person name="Moran D.A.P."/>
            <person name="Shinohara A."/>
            <person name="Yoshida Y."/>
            <person name="Fujiwara M."/>
            <person name="Mori M."/>
            <person name="Tomita M."/>
            <person name="Arakawa K."/>
        </authorList>
    </citation>
    <scope>NUCLEOTIDE SEQUENCE [LARGE SCALE GENOMIC DNA]</scope>
</reference>
<protein>
    <submittedName>
        <fullName evidence="1">Uncharacterized protein</fullName>
    </submittedName>
</protein>
<evidence type="ECO:0000313" key="1">
    <source>
        <dbReference type="EMBL" id="GBM12545.1"/>
    </source>
</evidence>
<organism evidence="1 2">
    <name type="scientific">Araneus ventricosus</name>
    <name type="common">Orbweaver spider</name>
    <name type="synonym">Epeira ventricosa</name>
    <dbReference type="NCBI Taxonomy" id="182803"/>
    <lineage>
        <taxon>Eukaryota</taxon>
        <taxon>Metazoa</taxon>
        <taxon>Ecdysozoa</taxon>
        <taxon>Arthropoda</taxon>
        <taxon>Chelicerata</taxon>
        <taxon>Arachnida</taxon>
        <taxon>Araneae</taxon>
        <taxon>Araneomorphae</taxon>
        <taxon>Entelegynae</taxon>
        <taxon>Araneoidea</taxon>
        <taxon>Araneidae</taxon>
        <taxon>Araneus</taxon>
    </lineage>
</organism>
<accession>A0A4Y2DAG1</accession>
<dbReference type="AlphaFoldDB" id="A0A4Y2DAG1"/>
<dbReference type="Proteomes" id="UP000499080">
    <property type="component" value="Unassembled WGS sequence"/>
</dbReference>